<dbReference type="RefSeq" id="WP_167550311.1">
    <property type="nucleotide sequence ID" value="NZ_FOSK01000009.1"/>
</dbReference>
<sequence length="54" mass="5408">MALDGESGEILLLSLVNAVPGSCTGSGIPNVTGRLIAAMQIAIKNPPKAQMSDG</sequence>
<name>A0A1I4CDX9_9HYPH</name>
<dbReference type="Proteomes" id="UP000199598">
    <property type="component" value="Unassembled WGS sequence"/>
</dbReference>
<evidence type="ECO:0000313" key="1">
    <source>
        <dbReference type="EMBL" id="SFK79408.1"/>
    </source>
</evidence>
<organism evidence="1 2">
    <name type="scientific">Pseudovibrio ascidiaceicola</name>
    <dbReference type="NCBI Taxonomy" id="285279"/>
    <lineage>
        <taxon>Bacteria</taxon>
        <taxon>Pseudomonadati</taxon>
        <taxon>Pseudomonadota</taxon>
        <taxon>Alphaproteobacteria</taxon>
        <taxon>Hyphomicrobiales</taxon>
        <taxon>Stappiaceae</taxon>
        <taxon>Pseudovibrio</taxon>
    </lineage>
</organism>
<keyword evidence="2" id="KW-1185">Reference proteome</keyword>
<accession>A0A1I4CDX9</accession>
<gene>
    <name evidence="1" type="ORF">SAMN04488518_109102</name>
</gene>
<evidence type="ECO:0000313" key="2">
    <source>
        <dbReference type="Proteomes" id="UP000199598"/>
    </source>
</evidence>
<reference evidence="1 2" key="1">
    <citation type="submission" date="2016-10" db="EMBL/GenBank/DDBJ databases">
        <authorList>
            <person name="Varghese N."/>
            <person name="Submissions S."/>
        </authorList>
    </citation>
    <scope>NUCLEOTIDE SEQUENCE [LARGE SCALE GENOMIC DNA]</scope>
    <source>
        <strain evidence="1 2">DSM 16392</strain>
    </source>
</reference>
<protein>
    <submittedName>
        <fullName evidence="1">Uncharacterized protein</fullName>
    </submittedName>
</protein>
<dbReference type="EMBL" id="FOSK01000009">
    <property type="protein sequence ID" value="SFK79408.1"/>
    <property type="molecule type" value="Genomic_DNA"/>
</dbReference>
<proteinExistence type="predicted"/>
<comment type="caution">
    <text evidence="1">The sequence shown here is derived from an EMBL/GenBank/DDBJ whole genome shotgun (WGS) entry which is preliminary data.</text>
</comment>